<proteinExistence type="predicted"/>
<dbReference type="AlphaFoldDB" id="A0AAN8T4H8"/>
<gene>
    <name evidence="1" type="ORF">RDI58_023413</name>
</gene>
<sequence length="84" mass="9653">MIIYFDIKSDELKELPESNEYQWFGLTSLKGCVGLYGGDDMYGDITLGLDVWIMEQDGRTRLMKNNCNNSYFRDQSLSNIVLLG</sequence>
<evidence type="ECO:0008006" key="3">
    <source>
        <dbReference type="Google" id="ProtNLM"/>
    </source>
</evidence>
<dbReference type="Proteomes" id="UP001371456">
    <property type="component" value="Unassembled WGS sequence"/>
</dbReference>
<protein>
    <recommendedName>
        <fullName evidence="3">F-box protein</fullName>
    </recommendedName>
</protein>
<reference evidence="1 2" key="1">
    <citation type="submission" date="2024-02" db="EMBL/GenBank/DDBJ databases">
        <title>de novo genome assembly of Solanum bulbocastanum strain 11H21.</title>
        <authorList>
            <person name="Hosaka A.J."/>
        </authorList>
    </citation>
    <scope>NUCLEOTIDE SEQUENCE [LARGE SCALE GENOMIC DNA]</scope>
    <source>
        <tissue evidence="1">Young leaves</tissue>
    </source>
</reference>
<accession>A0AAN8T4H8</accession>
<keyword evidence="2" id="KW-1185">Reference proteome</keyword>
<organism evidence="1 2">
    <name type="scientific">Solanum bulbocastanum</name>
    <name type="common">Wild potato</name>
    <dbReference type="NCBI Taxonomy" id="147425"/>
    <lineage>
        <taxon>Eukaryota</taxon>
        <taxon>Viridiplantae</taxon>
        <taxon>Streptophyta</taxon>
        <taxon>Embryophyta</taxon>
        <taxon>Tracheophyta</taxon>
        <taxon>Spermatophyta</taxon>
        <taxon>Magnoliopsida</taxon>
        <taxon>eudicotyledons</taxon>
        <taxon>Gunneridae</taxon>
        <taxon>Pentapetalae</taxon>
        <taxon>asterids</taxon>
        <taxon>lamiids</taxon>
        <taxon>Solanales</taxon>
        <taxon>Solanaceae</taxon>
        <taxon>Solanoideae</taxon>
        <taxon>Solaneae</taxon>
        <taxon>Solanum</taxon>
    </lineage>
</organism>
<evidence type="ECO:0000313" key="1">
    <source>
        <dbReference type="EMBL" id="KAK6781229.1"/>
    </source>
</evidence>
<evidence type="ECO:0000313" key="2">
    <source>
        <dbReference type="Proteomes" id="UP001371456"/>
    </source>
</evidence>
<name>A0AAN8T4H8_SOLBU</name>
<comment type="caution">
    <text evidence="1">The sequence shown here is derived from an EMBL/GenBank/DDBJ whole genome shotgun (WGS) entry which is preliminary data.</text>
</comment>
<dbReference type="EMBL" id="JBANQN010000009">
    <property type="protein sequence ID" value="KAK6781229.1"/>
    <property type="molecule type" value="Genomic_DNA"/>
</dbReference>